<evidence type="ECO:0000313" key="2">
    <source>
        <dbReference type="Proteomes" id="UP000194236"/>
    </source>
</evidence>
<dbReference type="EMBL" id="MUJZ01050001">
    <property type="protein sequence ID" value="OTF73809.1"/>
    <property type="molecule type" value="Genomic_DNA"/>
</dbReference>
<organism evidence="1 2">
    <name type="scientific">Euroglyphus maynei</name>
    <name type="common">Mayne's house dust mite</name>
    <dbReference type="NCBI Taxonomy" id="6958"/>
    <lineage>
        <taxon>Eukaryota</taxon>
        <taxon>Metazoa</taxon>
        <taxon>Ecdysozoa</taxon>
        <taxon>Arthropoda</taxon>
        <taxon>Chelicerata</taxon>
        <taxon>Arachnida</taxon>
        <taxon>Acari</taxon>
        <taxon>Acariformes</taxon>
        <taxon>Sarcoptiformes</taxon>
        <taxon>Astigmata</taxon>
        <taxon>Psoroptidia</taxon>
        <taxon>Analgoidea</taxon>
        <taxon>Pyroglyphidae</taxon>
        <taxon>Pyroglyphinae</taxon>
        <taxon>Euroglyphus</taxon>
    </lineage>
</organism>
<proteinExistence type="predicted"/>
<evidence type="ECO:0000313" key="1">
    <source>
        <dbReference type="EMBL" id="OTF73809.1"/>
    </source>
</evidence>
<sequence length="9" mass="1167">MNRKIDNNY</sequence>
<name>A0A1Y3AZ49_EURMA</name>
<dbReference type="Proteomes" id="UP000194236">
    <property type="component" value="Unassembled WGS sequence"/>
</dbReference>
<gene>
    <name evidence="1" type="ORF">BLA29_013383</name>
</gene>
<keyword evidence="2" id="KW-1185">Reference proteome</keyword>
<feature type="non-terminal residue" evidence="1">
    <location>
        <position position="9"/>
    </location>
</feature>
<protein>
    <submittedName>
        <fullName evidence="1">Uncharacterized protein</fullName>
    </submittedName>
</protein>
<reference evidence="1 2" key="1">
    <citation type="submission" date="2017-03" db="EMBL/GenBank/DDBJ databases">
        <title>Genome Survey of Euroglyphus maynei.</title>
        <authorList>
            <person name="Arlian L.G."/>
            <person name="Morgan M.S."/>
            <person name="Rider S.D."/>
        </authorList>
    </citation>
    <scope>NUCLEOTIDE SEQUENCE [LARGE SCALE GENOMIC DNA]</scope>
    <source>
        <strain evidence="1">Arlian Lab</strain>
        <tissue evidence="1">Whole body</tissue>
    </source>
</reference>
<accession>A0A1Y3AZ49</accession>
<comment type="caution">
    <text evidence="1">The sequence shown here is derived from an EMBL/GenBank/DDBJ whole genome shotgun (WGS) entry which is preliminary data.</text>
</comment>